<dbReference type="InterPro" id="IPR004394">
    <property type="entry name" value="Iojap/RsfS/C7orf30"/>
</dbReference>
<dbReference type="GO" id="GO:0005739">
    <property type="term" value="C:mitochondrion"/>
    <property type="evidence" value="ECO:0007669"/>
    <property type="project" value="TreeGrafter"/>
</dbReference>
<dbReference type="PANTHER" id="PTHR21043:SF0">
    <property type="entry name" value="MITOCHONDRIAL ASSEMBLY OF RIBOSOMAL LARGE SUBUNIT PROTEIN 1"/>
    <property type="match status" value="1"/>
</dbReference>
<dbReference type="Gene3D" id="3.30.460.10">
    <property type="entry name" value="Beta Polymerase, domain 2"/>
    <property type="match status" value="1"/>
</dbReference>
<proteinExistence type="inferred from homology"/>
<protein>
    <submittedName>
        <fullName evidence="2">Uncharacterized protein</fullName>
    </submittedName>
</protein>
<keyword evidence="3" id="KW-1185">Reference proteome</keyword>
<evidence type="ECO:0000256" key="1">
    <source>
        <dbReference type="ARBA" id="ARBA00010574"/>
    </source>
</evidence>
<dbReference type="OrthoDB" id="21330at2759"/>
<dbReference type="AlphaFoldDB" id="A0A9P0B6A0"/>
<dbReference type="GO" id="GO:0043023">
    <property type="term" value="F:ribosomal large subunit binding"/>
    <property type="evidence" value="ECO:0007669"/>
    <property type="project" value="TreeGrafter"/>
</dbReference>
<comment type="similarity">
    <text evidence="1">Belongs to the Iojap/RsfS family.</text>
</comment>
<evidence type="ECO:0000313" key="3">
    <source>
        <dbReference type="Proteomes" id="UP001154078"/>
    </source>
</evidence>
<dbReference type="PANTHER" id="PTHR21043">
    <property type="entry name" value="IOJAP SUPERFAMILY ORTHOLOG"/>
    <property type="match status" value="1"/>
</dbReference>
<reference evidence="2" key="1">
    <citation type="submission" date="2021-12" db="EMBL/GenBank/DDBJ databases">
        <authorList>
            <person name="King R."/>
        </authorList>
    </citation>
    <scope>NUCLEOTIDE SEQUENCE</scope>
</reference>
<dbReference type="Proteomes" id="UP001154078">
    <property type="component" value="Chromosome 5"/>
</dbReference>
<dbReference type="GO" id="GO:0090071">
    <property type="term" value="P:negative regulation of ribosome biogenesis"/>
    <property type="evidence" value="ECO:0007669"/>
    <property type="project" value="TreeGrafter"/>
</dbReference>
<organism evidence="2 3">
    <name type="scientific">Brassicogethes aeneus</name>
    <name type="common">Rape pollen beetle</name>
    <name type="synonym">Meligethes aeneus</name>
    <dbReference type="NCBI Taxonomy" id="1431903"/>
    <lineage>
        <taxon>Eukaryota</taxon>
        <taxon>Metazoa</taxon>
        <taxon>Ecdysozoa</taxon>
        <taxon>Arthropoda</taxon>
        <taxon>Hexapoda</taxon>
        <taxon>Insecta</taxon>
        <taxon>Pterygota</taxon>
        <taxon>Neoptera</taxon>
        <taxon>Endopterygota</taxon>
        <taxon>Coleoptera</taxon>
        <taxon>Polyphaga</taxon>
        <taxon>Cucujiformia</taxon>
        <taxon>Nitidulidae</taxon>
        <taxon>Meligethinae</taxon>
        <taxon>Brassicogethes</taxon>
    </lineage>
</organism>
<dbReference type="EMBL" id="OV121136">
    <property type="protein sequence ID" value="CAH0556553.1"/>
    <property type="molecule type" value="Genomic_DNA"/>
</dbReference>
<sequence>MFKRSLFKINQCRQLCFQNPYVRLWSTENKNTDLGNMNTKYQVFKDNDSEIILDVYEERLKYSNLLDEHIEENVNLFEGLNLKRGKTGVFEIEDLVEVLKRENSKDIFVAKVSLDIKYVDYMCVVSGKSQRHMRAIAQFVKRVYKQKKQKSDIVPKLEGENSKDWIALDLGKKIINKKKMSHRDPV</sequence>
<dbReference type="InterPro" id="IPR043519">
    <property type="entry name" value="NT_sf"/>
</dbReference>
<dbReference type="Pfam" id="PF02410">
    <property type="entry name" value="RsfS"/>
    <property type="match status" value="1"/>
</dbReference>
<accession>A0A9P0B6A0</accession>
<gene>
    <name evidence="2" type="ORF">MELIAE_LOCUS7469</name>
</gene>
<evidence type="ECO:0000313" key="2">
    <source>
        <dbReference type="EMBL" id="CAH0556553.1"/>
    </source>
</evidence>
<dbReference type="GO" id="GO:0017148">
    <property type="term" value="P:negative regulation of translation"/>
    <property type="evidence" value="ECO:0007669"/>
    <property type="project" value="TreeGrafter"/>
</dbReference>
<name>A0A9P0B6A0_BRAAE</name>
<dbReference type="SUPFAM" id="SSF81301">
    <property type="entry name" value="Nucleotidyltransferase"/>
    <property type="match status" value="1"/>
</dbReference>